<accession>A0A4R7UF22</accession>
<reference evidence="2 3" key="1">
    <citation type="submission" date="2019-03" db="EMBL/GenBank/DDBJ databases">
        <title>Genomic Encyclopedia of Archaeal and Bacterial Type Strains, Phase II (KMG-II): from individual species to whole genera.</title>
        <authorList>
            <person name="Goeker M."/>
        </authorList>
    </citation>
    <scope>NUCLEOTIDE SEQUENCE [LARGE SCALE GENOMIC DNA]</scope>
    <source>
        <strain evidence="2 3">ATCC 35214</strain>
    </source>
</reference>
<keyword evidence="3" id="KW-1185">Reference proteome</keyword>
<gene>
    <name evidence="2" type="ORF">BCF59_0177</name>
</gene>
<sequence length="53" mass="6068">MKRFLTLSKSEENRKELPEKNSCSADQPISVICKKVNKSKGTVIKYLKILKKS</sequence>
<evidence type="ECO:0000256" key="1">
    <source>
        <dbReference type="SAM" id="MobiDB-lite"/>
    </source>
</evidence>
<dbReference type="RefSeq" id="WP_166666781.1">
    <property type="nucleotide sequence ID" value="NZ_SOCN01000001.1"/>
</dbReference>
<feature type="region of interest" description="Disordered" evidence="1">
    <location>
        <begin position="1"/>
        <end position="22"/>
    </location>
</feature>
<dbReference type="EMBL" id="SOCN01000001">
    <property type="protein sequence ID" value="TDV24225.1"/>
    <property type="molecule type" value="Genomic_DNA"/>
</dbReference>
<evidence type="ECO:0000313" key="3">
    <source>
        <dbReference type="Proteomes" id="UP000295757"/>
    </source>
</evidence>
<proteinExistence type="predicted"/>
<comment type="caution">
    <text evidence="2">The sequence shown here is derived from an EMBL/GenBank/DDBJ whole genome shotgun (WGS) entry which is preliminary data.</text>
</comment>
<name>A0A4R7UF22_9BACT</name>
<feature type="compositionally biased region" description="Basic and acidic residues" evidence="1">
    <location>
        <begin position="9"/>
        <end position="19"/>
    </location>
</feature>
<organism evidence="2 3">
    <name type="scientific">Mycoplasmopsis mustelae</name>
    <dbReference type="NCBI Taxonomy" id="171289"/>
    <lineage>
        <taxon>Bacteria</taxon>
        <taxon>Bacillati</taxon>
        <taxon>Mycoplasmatota</taxon>
        <taxon>Mycoplasmoidales</taxon>
        <taxon>Metamycoplasmataceae</taxon>
        <taxon>Mycoplasmopsis</taxon>
    </lineage>
</organism>
<evidence type="ECO:0000313" key="2">
    <source>
        <dbReference type="EMBL" id="TDV24225.1"/>
    </source>
</evidence>
<protein>
    <submittedName>
        <fullName evidence="2">Uncharacterized protein</fullName>
    </submittedName>
</protein>
<dbReference type="AlphaFoldDB" id="A0A4R7UF22"/>
<dbReference type="Proteomes" id="UP000295757">
    <property type="component" value="Unassembled WGS sequence"/>
</dbReference>